<dbReference type="GO" id="GO:0005681">
    <property type="term" value="C:spliceosomal complex"/>
    <property type="evidence" value="ECO:0007669"/>
    <property type="project" value="UniProtKB-KW"/>
</dbReference>
<accession>A0A8J4FQ21</accession>
<evidence type="ECO:0000256" key="8">
    <source>
        <dbReference type="ARBA" id="ARBA00023242"/>
    </source>
</evidence>
<feature type="compositionally biased region" description="Basic and acidic residues" evidence="11">
    <location>
        <begin position="504"/>
        <end position="514"/>
    </location>
</feature>
<feature type="compositionally biased region" description="Basic and acidic residues" evidence="11">
    <location>
        <begin position="107"/>
        <end position="121"/>
    </location>
</feature>
<feature type="region of interest" description="Disordered" evidence="11">
    <location>
        <begin position="255"/>
        <end position="434"/>
    </location>
</feature>
<feature type="compositionally biased region" description="Basic and acidic residues" evidence="11">
    <location>
        <begin position="417"/>
        <end position="432"/>
    </location>
</feature>
<dbReference type="Proteomes" id="UP000747110">
    <property type="component" value="Unassembled WGS sequence"/>
</dbReference>
<dbReference type="AlphaFoldDB" id="A0A8J4FQ21"/>
<keyword evidence="7" id="KW-0508">mRNA splicing</keyword>
<organism evidence="12 14">
    <name type="scientific">Volvox reticuliferus</name>
    <dbReference type="NCBI Taxonomy" id="1737510"/>
    <lineage>
        <taxon>Eukaryota</taxon>
        <taxon>Viridiplantae</taxon>
        <taxon>Chlorophyta</taxon>
        <taxon>core chlorophytes</taxon>
        <taxon>Chlorophyceae</taxon>
        <taxon>CS clade</taxon>
        <taxon>Chlamydomonadales</taxon>
        <taxon>Volvocaceae</taxon>
        <taxon>Volvox</taxon>
    </lineage>
</organism>
<dbReference type="PANTHER" id="PTHR13445:SF3">
    <property type="entry name" value="U5 SMALL NUCLEAR RIBONUCLEOPROTEIN TSSC4"/>
    <property type="match status" value="1"/>
</dbReference>
<feature type="compositionally biased region" description="Gly residues" evidence="11">
    <location>
        <begin position="399"/>
        <end position="416"/>
    </location>
</feature>
<comment type="similarity">
    <text evidence="3">Belongs to the TSSC4 family.</text>
</comment>
<dbReference type="InterPro" id="IPR029338">
    <property type="entry name" value="TSSC4"/>
</dbReference>
<proteinExistence type="inferred from homology"/>
<keyword evidence="4" id="KW-0963">Cytoplasm</keyword>
<dbReference type="EMBL" id="BNCQ01000027">
    <property type="protein sequence ID" value="GIM08354.1"/>
    <property type="molecule type" value="Genomic_DNA"/>
</dbReference>
<comment type="subcellular location">
    <subcellularLocation>
        <location evidence="2">Cytoplasm</location>
    </subcellularLocation>
    <subcellularLocation>
        <location evidence="1">Nucleus</location>
    </subcellularLocation>
</comment>
<gene>
    <name evidence="12" type="ORF">Vretifemale_8950</name>
    <name evidence="13" type="ORF">Vretimale_12341</name>
</gene>
<evidence type="ECO:0000256" key="1">
    <source>
        <dbReference type="ARBA" id="ARBA00004123"/>
    </source>
</evidence>
<evidence type="ECO:0000313" key="12">
    <source>
        <dbReference type="EMBL" id="GIL79742.1"/>
    </source>
</evidence>
<evidence type="ECO:0000256" key="9">
    <source>
        <dbReference type="ARBA" id="ARBA00035304"/>
    </source>
</evidence>
<feature type="compositionally biased region" description="Acidic residues" evidence="11">
    <location>
        <begin position="572"/>
        <end position="582"/>
    </location>
</feature>
<evidence type="ECO:0000313" key="14">
    <source>
        <dbReference type="Proteomes" id="UP000747110"/>
    </source>
</evidence>
<evidence type="ECO:0000256" key="3">
    <source>
        <dbReference type="ARBA" id="ARBA00010362"/>
    </source>
</evidence>
<evidence type="ECO:0000256" key="5">
    <source>
        <dbReference type="ARBA" id="ARBA00022664"/>
    </source>
</evidence>
<feature type="compositionally biased region" description="Basic and acidic residues" evidence="11">
    <location>
        <begin position="545"/>
        <end position="554"/>
    </location>
</feature>
<comment type="function">
    <text evidence="10">Protein associated with the U5 snRNP, during its maturation and its post-splicing recycling and which is required for spliceosomal tri-snRNP complex assembly in the nucleus. Has a molecular sequestering activity and transiently hinders SNRNP200 binding sites for constitutive splicing factors that intervene later during the assembly of the spliceosome and splicing. Together with its molecular sequestering activity, may also function as a molecular adapter and placeholder, coordinating the assembly of the U5 snRNP and its association with the U4/U6 di-snRNP.</text>
</comment>
<feature type="region of interest" description="Disordered" evidence="11">
    <location>
        <begin position="50"/>
        <end position="121"/>
    </location>
</feature>
<evidence type="ECO:0000256" key="10">
    <source>
        <dbReference type="ARBA" id="ARBA00045970"/>
    </source>
</evidence>
<dbReference type="OrthoDB" id="549189at2759"/>
<dbReference type="GO" id="GO:0006397">
    <property type="term" value="P:mRNA processing"/>
    <property type="evidence" value="ECO:0007669"/>
    <property type="project" value="UniProtKB-KW"/>
</dbReference>
<evidence type="ECO:0000313" key="13">
    <source>
        <dbReference type="EMBL" id="GIM08354.1"/>
    </source>
</evidence>
<keyword evidence="8" id="KW-0539">Nucleus</keyword>
<keyword evidence="5" id="KW-0507">mRNA processing</keyword>
<name>A0A8J4FQ21_9CHLO</name>
<dbReference type="Proteomes" id="UP000722791">
    <property type="component" value="Unassembled WGS sequence"/>
</dbReference>
<evidence type="ECO:0000256" key="6">
    <source>
        <dbReference type="ARBA" id="ARBA00022728"/>
    </source>
</evidence>
<feature type="compositionally biased region" description="Basic and acidic residues" evidence="11">
    <location>
        <begin position="475"/>
        <end position="489"/>
    </location>
</feature>
<keyword evidence="6" id="KW-0747">Spliceosome</keyword>
<feature type="region of interest" description="Disordered" evidence="11">
    <location>
        <begin position="446"/>
        <end position="635"/>
    </location>
</feature>
<feature type="compositionally biased region" description="Basic and acidic residues" evidence="11">
    <location>
        <begin position="85"/>
        <end position="99"/>
    </location>
</feature>
<feature type="compositionally biased region" description="Gly residues" evidence="11">
    <location>
        <begin position="461"/>
        <end position="474"/>
    </location>
</feature>
<feature type="compositionally biased region" description="Basic and acidic residues" evidence="11">
    <location>
        <begin position="255"/>
        <end position="265"/>
    </location>
</feature>
<comment type="caution">
    <text evidence="12">The sequence shown here is derived from an EMBL/GenBank/DDBJ whole genome shotgun (WGS) entry which is preliminary data.</text>
</comment>
<dbReference type="PANTHER" id="PTHR13445">
    <property type="entry name" value="TUMOR SUPPRESSING SUBTRANSFERABLE CANDIDATE 4 TSSC4"/>
    <property type="match status" value="1"/>
</dbReference>
<evidence type="ECO:0000256" key="2">
    <source>
        <dbReference type="ARBA" id="ARBA00004496"/>
    </source>
</evidence>
<dbReference type="GO" id="GO:0005737">
    <property type="term" value="C:cytoplasm"/>
    <property type="evidence" value="ECO:0007669"/>
    <property type="project" value="UniProtKB-SubCell"/>
</dbReference>
<protein>
    <recommendedName>
        <fullName evidence="9">U5 small nuclear ribonucleoprotein TSSC4</fullName>
    </recommendedName>
</protein>
<keyword evidence="14" id="KW-1185">Reference proteome</keyword>
<dbReference type="EMBL" id="BNCP01000016">
    <property type="protein sequence ID" value="GIL79742.1"/>
    <property type="molecule type" value="Genomic_DNA"/>
</dbReference>
<feature type="compositionally biased region" description="Low complexity" evidence="11">
    <location>
        <begin position="530"/>
        <end position="544"/>
    </location>
</feature>
<evidence type="ECO:0000256" key="11">
    <source>
        <dbReference type="SAM" id="MobiDB-lite"/>
    </source>
</evidence>
<dbReference type="GO" id="GO:0008380">
    <property type="term" value="P:RNA splicing"/>
    <property type="evidence" value="ECO:0007669"/>
    <property type="project" value="UniProtKB-KW"/>
</dbReference>
<evidence type="ECO:0000256" key="7">
    <source>
        <dbReference type="ARBA" id="ARBA00023187"/>
    </source>
</evidence>
<feature type="compositionally biased region" description="Pro residues" evidence="11">
    <location>
        <begin position="338"/>
        <end position="349"/>
    </location>
</feature>
<sequence>MSKGVPISERPDLKDASLSARLDAVFGSLGPAPAAGGWSLRQDVQPFKAGGGIEEYNYSSDEEDPNEGLKPLMPSRLVDSDDEIGCERDCMPPIERADPDVDAEEAGFGREHSEVRAARERERMRATLSSRRAFEAEAEEDEFDRVATGTMDLRNRLRDAKPPGFTEVPLDSAWERMHGRWQQQSEEQQQQQEMDIAMPDIELGGESGTAVATVPIAMGSSPAAACDEDKAGGAAASRKRFRSGVATAALSAAVELRHPSDEQQHRVQPQQSGNGVEMMQATTAEEDAHPDAPADAVVVGYGGEMRTTTDECPSRSGILSLASGVGITTSCEPSGPAAVPPAPSPPPPRQRGGRRVQWADFASGRPSDADLTPAGNGVPDGHANGSNGHMPPANEDSGRGGGDGGGIWGRGRGGGRARLDWQRRGFVPDHVRNPHKYTMYTLDEELVVGGGDRPTNSRNGRNGGTFAGGGGGGNERLRPGEDREGDNEMRQGLAQARQAVEAASRAEHDPERVETTFGSGIAFRPRTARQQLQPQSQAANQPSQHHGDGGERGPPDGAISRLPGICQGLFATEDDEAEDPGDGEYAGATPMSVMRNGARSGGGQRHFRARPRQTDEYACSRVGGVMDGGDAMQQD</sequence>
<evidence type="ECO:0000256" key="4">
    <source>
        <dbReference type="ARBA" id="ARBA00022490"/>
    </source>
</evidence>
<reference evidence="12" key="1">
    <citation type="journal article" date="2021" name="Proc. Natl. Acad. Sci. U.S.A.">
        <title>Three genomes in the algal genus Volvox reveal the fate of a haploid sex-determining region after a transition to homothallism.</title>
        <authorList>
            <person name="Yamamoto K."/>
            <person name="Hamaji T."/>
            <person name="Kawai-Toyooka H."/>
            <person name="Matsuzaki R."/>
            <person name="Takahashi F."/>
            <person name="Nishimura Y."/>
            <person name="Kawachi M."/>
            <person name="Noguchi H."/>
            <person name="Minakuchi Y."/>
            <person name="Umen J.G."/>
            <person name="Toyoda A."/>
            <person name="Nozaki H."/>
        </authorList>
    </citation>
    <scope>NUCLEOTIDE SEQUENCE</scope>
    <source>
        <strain evidence="13">NIES-3785</strain>
        <strain evidence="12">NIES-3786</strain>
    </source>
</reference>